<dbReference type="Pfam" id="PF00069">
    <property type="entry name" value="Pkinase"/>
    <property type="match status" value="1"/>
</dbReference>
<comment type="subcellular location">
    <subcellularLocation>
        <location evidence="1">Cytoplasm</location>
    </subcellularLocation>
</comment>
<dbReference type="GO" id="GO:0005524">
    <property type="term" value="F:ATP binding"/>
    <property type="evidence" value="ECO:0007669"/>
    <property type="project" value="UniProtKB-UniRule"/>
</dbReference>
<dbReference type="GO" id="GO:0005737">
    <property type="term" value="C:cytoplasm"/>
    <property type="evidence" value="ECO:0007669"/>
    <property type="project" value="UniProtKB-SubCell"/>
</dbReference>
<proteinExistence type="predicted"/>
<keyword evidence="8 16" id="KW-0067">ATP-binding</keyword>
<feature type="domain" description="Protein kinase" evidence="17">
    <location>
        <begin position="679"/>
        <end position="941"/>
    </location>
</feature>
<organism evidence="18 19">
    <name type="scientific">Acanthaster planci</name>
    <name type="common">Crown-of-thorns starfish</name>
    <dbReference type="NCBI Taxonomy" id="133434"/>
    <lineage>
        <taxon>Eukaryota</taxon>
        <taxon>Metazoa</taxon>
        <taxon>Echinodermata</taxon>
        <taxon>Eleutherozoa</taxon>
        <taxon>Asterozoa</taxon>
        <taxon>Asteroidea</taxon>
        <taxon>Valvatacea</taxon>
        <taxon>Valvatida</taxon>
        <taxon>Acanthasteridae</taxon>
        <taxon>Acanthaster</taxon>
    </lineage>
</organism>
<dbReference type="CTD" id="25778"/>
<protein>
    <recommendedName>
        <fullName evidence="10">Dual serine/threonine and tyrosine protein kinase</fullName>
        <ecNumber evidence="2">2.7.12.1</ecNumber>
    </recommendedName>
    <alternativeName>
        <fullName evidence="12">Dusty protein kinase</fullName>
    </alternativeName>
    <alternativeName>
        <fullName evidence="11">Receptor-interacting serine/threonine-protein kinase 5</fullName>
    </alternativeName>
</protein>
<evidence type="ECO:0000256" key="3">
    <source>
        <dbReference type="ARBA" id="ARBA00022490"/>
    </source>
</evidence>
<dbReference type="InterPro" id="IPR017441">
    <property type="entry name" value="Protein_kinase_ATP_BS"/>
</dbReference>
<dbReference type="GO" id="GO:0004712">
    <property type="term" value="F:protein serine/threonine/tyrosine kinase activity"/>
    <property type="evidence" value="ECO:0007669"/>
    <property type="project" value="UniProtKB-EC"/>
</dbReference>
<dbReference type="InterPro" id="IPR008271">
    <property type="entry name" value="Ser/Thr_kinase_AS"/>
</dbReference>
<dbReference type="PROSITE" id="PS50011">
    <property type="entry name" value="PROTEIN_KINASE_DOM"/>
    <property type="match status" value="1"/>
</dbReference>
<dbReference type="GO" id="GO:0004674">
    <property type="term" value="F:protein serine/threonine kinase activity"/>
    <property type="evidence" value="ECO:0007669"/>
    <property type="project" value="UniProtKB-KW"/>
</dbReference>
<dbReference type="GO" id="GO:0004713">
    <property type="term" value="F:protein tyrosine kinase activity"/>
    <property type="evidence" value="ECO:0007669"/>
    <property type="project" value="UniProtKB-KW"/>
</dbReference>
<dbReference type="KEGG" id="aplc:110989759"/>
<dbReference type="RefSeq" id="XP_022110061.1">
    <property type="nucleotide sequence ID" value="XM_022254369.1"/>
</dbReference>
<dbReference type="PROSITE" id="PS00107">
    <property type="entry name" value="PROTEIN_KINASE_ATP"/>
    <property type="match status" value="1"/>
</dbReference>
<feature type="binding site" evidence="16">
    <location>
        <position position="708"/>
    </location>
    <ligand>
        <name>ATP</name>
        <dbReference type="ChEBI" id="CHEBI:30616"/>
    </ligand>
</feature>
<accession>A0A8B8A2G9</accession>
<evidence type="ECO:0000256" key="9">
    <source>
        <dbReference type="ARBA" id="ARBA00023137"/>
    </source>
</evidence>
<dbReference type="InterPro" id="IPR011009">
    <property type="entry name" value="Kinase-like_dom_sf"/>
</dbReference>
<dbReference type="EC" id="2.7.12.1" evidence="2"/>
<evidence type="ECO:0000256" key="14">
    <source>
        <dbReference type="ARBA" id="ARBA00049308"/>
    </source>
</evidence>
<dbReference type="PANTHER" id="PTHR46392">
    <property type="entry name" value="DUAL SERINE/THREONINE AND TYROSINE PROTEIN KINASE"/>
    <property type="match status" value="1"/>
</dbReference>
<keyword evidence="4" id="KW-0723">Serine/threonine-protein kinase</keyword>
<dbReference type="GO" id="GO:0070374">
    <property type="term" value="P:positive regulation of ERK1 and ERK2 cascade"/>
    <property type="evidence" value="ECO:0007669"/>
    <property type="project" value="TreeGrafter"/>
</dbReference>
<evidence type="ECO:0000313" key="19">
    <source>
        <dbReference type="RefSeq" id="XP_022110061.1"/>
    </source>
</evidence>
<comment type="catalytic activity">
    <reaction evidence="13">
        <text>L-seryl-[protein] + ATP = O-phospho-L-seryl-[protein] + ADP + H(+)</text>
        <dbReference type="Rhea" id="RHEA:17989"/>
        <dbReference type="Rhea" id="RHEA-COMP:9863"/>
        <dbReference type="Rhea" id="RHEA-COMP:11604"/>
        <dbReference type="ChEBI" id="CHEBI:15378"/>
        <dbReference type="ChEBI" id="CHEBI:29999"/>
        <dbReference type="ChEBI" id="CHEBI:30616"/>
        <dbReference type="ChEBI" id="CHEBI:83421"/>
        <dbReference type="ChEBI" id="CHEBI:456216"/>
        <dbReference type="EC" id="2.7.12.1"/>
    </reaction>
</comment>
<dbReference type="InterPro" id="IPR051302">
    <property type="entry name" value="Dual_SerThr-Tyr_Kinase"/>
</dbReference>
<keyword evidence="5" id="KW-0808">Transferase</keyword>
<keyword evidence="9" id="KW-0829">Tyrosine-protein kinase</keyword>
<dbReference type="CDD" id="cd13975">
    <property type="entry name" value="PKc_Dusty"/>
    <property type="match status" value="1"/>
</dbReference>
<gene>
    <name evidence="19" type="primary">LOC110989759</name>
</gene>
<dbReference type="InterPro" id="IPR000719">
    <property type="entry name" value="Prot_kinase_dom"/>
</dbReference>
<dbReference type="PANTHER" id="PTHR46392:SF1">
    <property type="entry name" value="DUAL SERINE_THREONINE AND TYROSINE PROTEIN KINASE"/>
    <property type="match status" value="1"/>
</dbReference>
<evidence type="ECO:0000256" key="13">
    <source>
        <dbReference type="ARBA" id="ARBA00049003"/>
    </source>
</evidence>
<evidence type="ECO:0000259" key="17">
    <source>
        <dbReference type="PROSITE" id="PS50011"/>
    </source>
</evidence>
<evidence type="ECO:0000256" key="1">
    <source>
        <dbReference type="ARBA" id="ARBA00004496"/>
    </source>
</evidence>
<dbReference type="OrthoDB" id="122279at2759"/>
<evidence type="ECO:0000256" key="11">
    <source>
        <dbReference type="ARBA" id="ARBA00041268"/>
    </source>
</evidence>
<dbReference type="GO" id="GO:0043066">
    <property type="term" value="P:negative regulation of apoptotic process"/>
    <property type="evidence" value="ECO:0007669"/>
    <property type="project" value="TreeGrafter"/>
</dbReference>
<dbReference type="GO" id="GO:0045743">
    <property type="term" value="P:positive regulation of fibroblast growth factor receptor signaling pathway"/>
    <property type="evidence" value="ECO:0007669"/>
    <property type="project" value="TreeGrafter"/>
</dbReference>
<keyword evidence="18" id="KW-1185">Reference proteome</keyword>
<dbReference type="PROSITE" id="PS00108">
    <property type="entry name" value="PROTEIN_KINASE_ST"/>
    <property type="match status" value="1"/>
</dbReference>
<evidence type="ECO:0000256" key="5">
    <source>
        <dbReference type="ARBA" id="ARBA00022679"/>
    </source>
</evidence>
<evidence type="ECO:0000256" key="15">
    <source>
        <dbReference type="ARBA" id="ARBA00051680"/>
    </source>
</evidence>
<dbReference type="GeneID" id="110989759"/>
<keyword evidence="3" id="KW-0963">Cytoplasm</keyword>
<dbReference type="GO" id="GO:0044344">
    <property type="term" value="P:cellular response to fibroblast growth factor stimulus"/>
    <property type="evidence" value="ECO:0007669"/>
    <property type="project" value="TreeGrafter"/>
</dbReference>
<reference evidence="19" key="1">
    <citation type="submission" date="2025-08" db="UniProtKB">
        <authorList>
            <consortium name="RefSeq"/>
        </authorList>
    </citation>
    <scope>IDENTIFICATION</scope>
</reference>
<comment type="catalytic activity">
    <reaction evidence="14">
        <text>L-threonyl-[protein] + ATP = O-phospho-L-threonyl-[protein] + ADP + H(+)</text>
        <dbReference type="Rhea" id="RHEA:46608"/>
        <dbReference type="Rhea" id="RHEA-COMP:11060"/>
        <dbReference type="Rhea" id="RHEA-COMP:11605"/>
        <dbReference type="ChEBI" id="CHEBI:15378"/>
        <dbReference type="ChEBI" id="CHEBI:30013"/>
        <dbReference type="ChEBI" id="CHEBI:30616"/>
        <dbReference type="ChEBI" id="CHEBI:61977"/>
        <dbReference type="ChEBI" id="CHEBI:456216"/>
        <dbReference type="EC" id="2.7.12.1"/>
    </reaction>
</comment>
<keyword evidence="6 16" id="KW-0547">Nucleotide-binding</keyword>
<dbReference type="Gene3D" id="1.10.510.10">
    <property type="entry name" value="Transferase(Phosphotransferase) domain 1"/>
    <property type="match status" value="1"/>
</dbReference>
<evidence type="ECO:0000313" key="18">
    <source>
        <dbReference type="Proteomes" id="UP000694845"/>
    </source>
</evidence>
<evidence type="ECO:0000256" key="10">
    <source>
        <dbReference type="ARBA" id="ARBA00040421"/>
    </source>
</evidence>
<dbReference type="AlphaFoldDB" id="A0A8B8A2G9"/>
<dbReference type="SMART" id="SM00220">
    <property type="entry name" value="S_TKc"/>
    <property type="match status" value="1"/>
</dbReference>
<evidence type="ECO:0000256" key="4">
    <source>
        <dbReference type="ARBA" id="ARBA00022527"/>
    </source>
</evidence>
<keyword evidence="7" id="KW-0418">Kinase</keyword>
<evidence type="ECO:0000256" key="8">
    <source>
        <dbReference type="ARBA" id="ARBA00022840"/>
    </source>
</evidence>
<evidence type="ECO:0000256" key="7">
    <source>
        <dbReference type="ARBA" id="ARBA00022777"/>
    </source>
</evidence>
<dbReference type="Proteomes" id="UP000694845">
    <property type="component" value="Unplaced"/>
</dbReference>
<evidence type="ECO:0000256" key="16">
    <source>
        <dbReference type="PROSITE-ProRule" id="PRU10141"/>
    </source>
</evidence>
<evidence type="ECO:0000256" key="12">
    <source>
        <dbReference type="ARBA" id="ARBA00042638"/>
    </source>
</evidence>
<evidence type="ECO:0000256" key="2">
    <source>
        <dbReference type="ARBA" id="ARBA00013203"/>
    </source>
</evidence>
<comment type="catalytic activity">
    <reaction evidence="15">
        <text>L-tyrosyl-[protein] + ATP = O-phospho-L-tyrosyl-[protein] + ADP + H(+)</text>
        <dbReference type="Rhea" id="RHEA:10596"/>
        <dbReference type="Rhea" id="RHEA-COMP:10136"/>
        <dbReference type="Rhea" id="RHEA-COMP:20101"/>
        <dbReference type="ChEBI" id="CHEBI:15378"/>
        <dbReference type="ChEBI" id="CHEBI:30616"/>
        <dbReference type="ChEBI" id="CHEBI:46858"/>
        <dbReference type="ChEBI" id="CHEBI:61978"/>
        <dbReference type="ChEBI" id="CHEBI:456216"/>
        <dbReference type="EC" id="2.7.12.1"/>
    </reaction>
</comment>
<sequence>MYIRTCTSHTLQVPTMADRRSGSRARSRDLPGEFRQFSNLTKQLKKIVYDTNISRAELRNCGHFEEERISELLLEDEHELFMKSIVGDPPCLLICGQTYTAKATILNRILNEQILRITNCSDNSKSWRPLRFRFGAERRSALTTLTDSFELLNGDYNPGTNWTVLPQRDVEIRQEDLSDPCTAQATTEVTLNHPLLATKVEIIVAPHNCPDLNITRLYSQYSSRMLPIIFYGIDKDYLSQEEQRELLDLRHLASDLPLLFLDCCPHTESPARHSQVDDDLGEDSAYDSNNEDLVARSVEDLESHNQGASSPSPRRPSRFHDIVHGQLRSLGFLTDPSEVPVFKGGMTPTEDDLHQSRLEKLYNMQGILMFVRQVLQLYLTRATTVLHDLHLQCMNMFITTAFDMQRDIQITPRRIDYARQREMELFESLKDLANQRQEEIRKLIQATIQDLKEPLLQEAENYQFEDLEISLDGELSQGKEIKGCTTQIQELVLNRVNKAVVDKLISSVDYLHDSFVGTLTRCLESLEKGEDGQQGETSASMALKQILNSAYQVEVTVRTSYSFVKVIWERMKEILQSMKPFKAPPIVDKDWKRKVAINLLNNLDESKLAKSICSQFRSRLNNSHDMFSSSLRQLENKHSGRLEKTEEQRMKVRKVHAPRLARLALDSTSLRDMVLYGMPKLEREIGRGQYGVVYSCRNWAGLTSLAVKSVVPPDDKHWNDLALEFHYTRSITEHERVVTLRGSVIDHSYGGDGCSPAVLLIMDRLQRDLHVAIKAGLDFPGRLQVALDVVEGMRYLHSLGLVHRDIKLKNVLLDKRDRGKITDLGFCKPEAMMSGSIVGTPIHMAPELFSGKYDSSVDTYAFGILFWYVCAGHVRLPTAFEQCANKDHLWSSVKKGVRPEKLNVFDKHCWELMQACWAGEPGDRPLLGEVQIKLQEIHERALDARLKMTKLRDLAGSKQAKTEDKGRPREV</sequence>
<evidence type="ECO:0000256" key="6">
    <source>
        <dbReference type="ARBA" id="ARBA00022741"/>
    </source>
</evidence>
<dbReference type="SUPFAM" id="SSF56112">
    <property type="entry name" value="Protein kinase-like (PK-like)"/>
    <property type="match status" value="1"/>
</dbReference>
<name>A0A8B8A2G9_ACAPL</name>